<proteinExistence type="predicted"/>
<reference evidence="1" key="2">
    <citation type="submission" date="2020-09" db="EMBL/GenBank/DDBJ databases">
        <authorList>
            <person name="Sun Q."/>
            <person name="Zhou Y."/>
        </authorList>
    </citation>
    <scope>NUCLEOTIDE SEQUENCE</scope>
    <source>
        <strain evidence="1">CGMCC 1.6333</strain>
    </source>
</reference>
<dbReference type="EMBL" id="BMLG01000001">
    <property type="protein sequence ID" value="GGM18267.1"/>
    <property type="molecule type" value="Genomic_DNA"/>
</dbReference>
<dbReference type="OrthoDB" id="2453566at2"/>
<keyword evidence="2" id="KW-1185">Reference proteome</keyword>
<accession>A0A917WNB3</accession>
<dbReference type="RefSeq" id="WP_117152464.1">
    <property type="nucleotide sequence ID" value="NZ_BMLG01000001.1"/>
</dbReference>
<comment type="caution">
    <text evidence="1">The sequence shown here is derived from an EMBL/GenBank/DDBJ whole genome shotgun (WGS) entry which is preliminary data.</text>
</comment>
<name>A0A917WNB3_9BACI</name>
<evidence type="ECO:0000313" key="1">
    <source>
        <dbReference type="EMBL" id="GGM18267.1"/>
    </source>
</evidence>
<gene>
    <name evidence="1" type="ORF">GCM10011351_00040</name>
</gene>
<dbReference type="AlphaFoldDB" id="A0A917WNB3"/>
<protein>
    <submittedName>
        <fullName evidence="1">Uncharacterized protein</fullName>
    </submittedName>
</protein>
<organism evidence="1 2">
    <name type="scientific">Paraliobacillus quinghaiensis</name>
    <dbReference type="NCBI Taxonomy" id="470815"/>
    <lineage>
        <taxon>Bacteria</taxon>
        <taxon>Bacillati</taxon>
        <taxon>Bacillota</taxon>
        <taxon>Bacilli</taxon>
        <taxon>Bacillales</taxon>
        <taxon>Bacillaceae</taxon>
        <taxon>Paraliobacillus</taxon>
    </lineage>
</organism>
<sequence length="177" mass="20846">MHIFIGVVVVLIYFWVFQPAKLPVYRIEKDILKKIKYDKLIVSIYEISLRFIRNGIYFKVPYQLQVPPIKTNGNTYYFFGDIGNFGYYAEKQIVKGEQSNLYLVSWKDLFLEYPIFFVQYPSGKEEIWDTKISLIEKAGNKMTYRVSAFTFKEVGIVKIKIPSKEEAIFSIDVKENC</sequence>
<evidence type="ECO:0000313" key="2">
    <source>
        <dbReference type="Proteomes" id="UP000618460"/>
    </source>
</evidence>
<dbReference type="Proteomes" id="UP000618460">
    <property type="component" value="Unassembled WGS sequence"/>
</dbReference>
<reference evidence="1" key="1">
    <citation type="journal article" date="2014" name="Int. J. Syst. Evol. Microbiol.">
        <title>Complete genome sequence of Corynebacterium casei LMG S-19264T (=DSM 44701T), isolated from a smear-ripened cheese.</title>
        <authorList>
            <consortium name="US DOE Joint Genome Institute (JGI-PGF)"/>
            <person name="Walter F."/>
            <person name="Albersmeier A."/>
            <person name="Kalinowski J."/>
            <person name="Ruckert C."/>
        </authorList>
    </citation>
    <scope>NUCLEOTIDE SEQUENCE</scope>
    <source>
        <strain evidence="1">CGMCC 1.6333</strain>
    </source>
</reference>